<keyword evidence="3" id="KW-1185">Reference proteome</keyword>
<evidence type="ECO:0000313" key="2">
    <source>
        <dbReference type="EMBL" id="OXA54331.1"/>
    </source>
</evidence>
<accession>A0A226EC38</accession>
<dbReference type="EMBL" id="LNIX01000005">
    <property type="protein sequence ID" value="OXA54331.1"/>
    <property type="molecule type" value="Genomic_DNA"/>
</dbReference>
<dbReference type="AlphaFoldDB" id="A0A226EC38"/>
<comment type="caution">
    <text evidence="2">The sequence shown here is derived from an EMBL/GenBank/DDBJ whole genome shotgun (WGS) entry which is preliminary data.</text>
</comment>
<gene>
    <name evidence="2" type="ORF">Fcan01_10460</name>
</gene>
<sequence length="381" mass="44084">MWQVFKTFVDQYRNRNPIPFRVLVRRQEVFHVPLSKKETTFVHFSFAVFVLHIIYCFLRLLWLWKNGFPFENEEQDSEIIRIYALLVLTFLSLTFASKYGVHIRASSSIAVPPDYRILIRAMKVVIWLTNYPLHMILIAGVVISADPLYPPIRSIICILSLSSIVFKLAAFLIRASLLTICLIVLFKAVNAFFIIGLMVVCSASEVLQVLNDLNPKRVVFSERNFQARIYGTIRMRDHMNFLIYLFVPPSSLIALLFVVFLIPEAAKVYQRSYLYLYKAGKDLRRGSWEKKVVKSLRPVGIQIGPFGQVKRCPLTSRTDVIKSSELYTQLIFRIKFCAETAPTFELFFFHLFLNFRKVSGVSESLEYLDLVSAQNFSIGRS</sequence>
<proteinExistence type="predicted"/>
<evidence type="ECO:0000256" key="1">
    <source>
        <dbReference type="SAM" id="Phobius"/>
    </source>
</evidence>
<dbReference type="Proteomes" id="UP000198287">
    <property type="component" value="Unassembled WGS sequence"/>
</dbReference>
<evidence type="ECO:0000313" key="3">
    <source>
        <dbReference type="Proteomes" id="UP000198287"/>
    </source>
</evidence>
<keyword evidence="1" id="KW-0472">Membrane</keyword>
<keyword evidence="1" id="KW-1133">Transmembrane helix</keyword>
<name>A0A226EC38_FOLCA</name>
<organism evidence="2 3">
    <name type="scientific">Folsomia candida</name>
    <name type="common">Springtail</name>
    <dbReference type="NCBI Taxonomy" id="158441"/>
    <lineage>
        <taxon>Eukaryota</taxon>
        <taxon>Metazoa</taxon>
        <taxon>Ecdysozoa</taxon>
        <taxon>Arthropoda</taxon>
        <taxon>Hexapoda</taxon>
        <taxon>Collembola</taxon>
        <taxon>Entomobryomorpha</taxon>
        <taxon>Isotomoidea</taxon>
        <taxon>Isotomidae</taxon>
        <taxon>Proisotominae</taxon>
        <taxon>Folsomia</taxon>
    </lineage>
</organism>
<protein>
    <submittedName>
        <fullName evidence="2">Uncharacterized protein</fullName>
    </submittedName>
</protein>
<feature type="transmembrane region" description="Helical" evidence="1">
    <location>
        <begin position="41"/>
        <end position="62"/>
    </location>
</feature>
<feature type="transmembrane region" description="Helical" evidence="1">
    <location>
        <begin position="124"/>
        <end position="145"/>
    </location>
</feature>
<feature type="transmembrane region" description="Helical" evidence="1">
    <location>
        <begin position="177"/>
        <end position="200"/>
    </location>
</feature>
<keyword evidence="1" id="KW-0812">Transmembrane</keyword>
<feature type="transmembrane region" description="Helical" evidence="1">
    <location>
        <begin position="241"/>
        <end position="262"/>
    </location>
</feature>
<feature type="transmembrane region" description="Helical" evidence="1">
    <location>
        <begin position="151"/>
        <end position="170"/>
    </location>
</feature>
<reference evidence="2 3" key="1">
    <citation type="submission" date="2015-12" db="EMBL/GenBank/DDBJ databases">
        <title>The genome of Folsomia candida.</title>
        <authorList>
            <person name="Faddeeva A."/>
            <person name="Derks M.F."/>
            <person name="Anvar Y."/>
            <person name="Smit S."/>
            <person name="Van Straalen N."/>
            <person name="Roelofs D."/>
        </authorList>
    </citation>
    <scope>NUCLEOTIDE SEQUENCE [LARGE SCALE GENOMIC DNA]</scope>
    <source>
        <strain evidence="2 3">VU population</strain>
        <tissue evidence="2">Whole body</tissue>
    </source>
</reference>
<feature type="transmembrane region" description="Helical" evidence="1">
    <location>
        <begin position="82"/>
        <end position="103"/>
    </location>
</feature>